<dbReference type="GO" id="GO:0000439">
    <property type="term" value="C:transcription factor TFIIH core complex"/>
    <property type="evidence" value="ECO:0007669"/>
    <property type="project" value="UniProtKB-UniRule"/>
</dbReference>
<dbReference type="InterPro" id="IPR009400">
    <property type="entry name" value="TFIIH_TTDA/Tfb5"/>
</dbReference>
<evidence type="ECO:0000256" key="1">
    <source>
        <dbReference type="RuleBase" id="RU368032"/>
    </source>
</evidence>
<comment type="caution">
    <text evidence="3">The sequence shown here is derived from an EMBL/GenBank/DDBJ whole genome shotgun (WGS) entry which is preliminary data.</text>
</comment>
<dbReference type="PANTHER" id="PTHR28580:SF1">
    <property type="entry name" value="GENERAL TRANSCRIPTION FACTOR IIH SUBUNIT 5"/>
    <property type="match status" value="1"/>
</dbReference>
<keyword evidence="1" id="KW-0234">DNA repair</keyword>
<evidence type="ECO:0000256" key="2">
    <source>
        <dbReference type="SAM" id="MobiDB-lite"/>
    </source>
</evidence>
<keyword evidence="1" id="KW-0805">Transcription regulation</keyword>
<sequence>MGPKRKLDNKKAAASSSGRAKVSNNPSGKGRSVSPKHNKKGDSGNSGKGLPPPAGYLLSCDIPTKQFIHNMNDQKTIDKKFILEDLDAEHLLVKESARAEIEREVERWMDDNVFSAIERVGENLDMS</sequence>
<feature type="region of interest" description="Disordered" evidence="2">
    <location>
        <begin position="1"/>
        <end position="55"/>
    </location>
</feature>
<reference evidence="3" key="2">
    <citation type="submission" date="2021-04" db="EMBL/GenBank/DDBJ databases">
        <authorList>
            <person name="Podell S."/>
        </authorList>
    </citation>
    <scope>NUCLEOTIDE SEQUENCE</scope>
    <source>
        <strain evidence="3">Hildebrandi</strain>
    </source>
</reference>
<dbReference type="Proteomes" id="UP000693970">
    <property type="component" value="Unassembled WGS sequence"/>
</dbReference>
<keyword evidence="4" id="KW-1185">Reference proteome</keyword>
<comment type="function">
    <text evidence="1">In NER, TFIIH acts by opening DNA around the lesion to allow the excision of the damaged oligonucleotide and its replacement by a new DNA fragment. In transcription, TFIIH has an essential role in transcription initiation. When the pre-initiation complex (PIC) has been established, TFIIH is required for promoter opening and promoter escape.</text>
</comment>
<name>A0A9K3PXX6_9STRA</name>
<dbReference type="GO" id="GO:0006367">
    <property type="term" value="P:transcription initiation at RNA polymerase II promoter"/>
    <property type="evidence" value="ECO:0007669"/>
    <property type="project" value="UniProtKB-UniRule"/>
</dbReference>
<dbReference type="Pfam" id="PF06331">
    <property type="entry name" value="Tfb5"/>
    <property type="match status" value="1"/>
</dbReference>
<feature type="compositionally biased region" description="Basic and acidic residues" evidence="2">
    <location>
        <begin position="1"/>
        <end position="11"/>
    </location>
</feature>
<gene>
    <name evidence="3" type="ORF">IV203_026866</name>
</gene>
<dbReference type="SMART" id="SM01395">
    <property type="entry name" value="Tbf5"/>
    <property type="match status" value="1"/>
</dbReference>
<evidence type="ECO:0000313" key="4">
    <source>
        <dbReference type="Proteomes" id="UP000693970"/>
    </source>
</evidence>
<comment type="similarity">
    <text evidence="1">Belongs to the TFB5 family.</text>
</comment>
<protein>
    <recommendedName>
        <fullName evidence="1">General transcription and DNA repair factor IIH subunit TFB5</fullName>
    </recommendedName>
</protein>
<feature type="compositionally biased region" description="Low complexity" evidence="2">
    <location>
        <begin position="12"/>
        <end position="23"/>
    </location>
</feature>
<organism evidence="3 4">
    <name type="scientific">Nitzschia inconspicua</name>
    <dbReference type="NCBI Taxonomy" id="303405"/>
    <lineage>
        <taxon>Eukaryota</taxon>
        <taxon>Sar</taxon>
        <taxon>Stramenopiles</taxon>
        <taxon>Ochrophyta</taxon>
        <taxon>Bacillariophyta</taxon>
        <taxon>Bacillariophyceae</taxon>
        <taxon>Bacillariophycidae</taxon>
        <taxon>Bacillariales</taxon>
        <taxon>Bacillariaceae</taxon>
        <taxon>Nitzschia</taxon>
    </lineage>
</organism>
<dbReference type="EMBL" id="JAGRRH010000010">
    <property type="protein sequence ID" value="KAG7363505.1"/>
    <property type="molecule type" value="Genomic_DNA"/>
</dbReference>
<reference evidence="3" key="1">
    <citation type="journal article" date="2021" name="Sci. Rep.">
        <title>Diploid genomic architecture of Nitzschia inconspicua, an elite biomass production diatom.</title>
        <authorList>
            <person name="Oliver A."/>
            <person name="Podell S."/>
            <person name="Pinowska A."/>
            <person name="Traller J.C."/>
            <person name="Smith S.R."/>
            <person name="McClure R."/>
            <person name="Beliaev A."/>
            <person name="Bohutskyi P."/>
            <person name="Hill E.A."/>
            <person name="Rabines A."/>
            <person name="Zheng H."/>
            <person name="Allen L.Z."/>
            <person name="Kuo A."/>
            <person name="Grigoriev I.V."/>
            <person name="Allen A.E."/>
            <person name="Hazlebeck D."/>
            <person name="Allen E.E."/>
        </authorList>
    </citation>
    <scope>NUCLEOTIDE SEQUENCE</scope>
    <source>
        <strain evidence="3">Hildebrandi</strain>
    </source>
</reference>
<comment type="subunit">
    <text evidence="1">Component of the 7-subunit TFIIH core complex.</text>
</comment>
<dbReference type="GO" id="GO:0006294">
    <property type="term" value="P:nucleotide-excision repair, preincision complex assembly"/>
    <property type="evidence" value="ECO:0007669"/>
    <property type="project" value="TreeGrafter"/>
</dbReference>
<dbReference type="GO" id="GO:0005675">
    <property type="term" value="C:transcription factor TFIIH holo complex"/>
    <property type="evidence" value="ECO:0007669"/>
    <property type="project" value="TreeGrafter"/>
</dbReference>
<dbReference type="OrthoDB" id="354at2759"/>
<proteinExistence type="inferred from homology"/>
<keyword evidence="1" id="KW-0539">Nucleus</keyword>
<evidence type="ECO:0000313" key="3">
    <source>
        <dbReference type="EMBL" id="KAG7363505.1"/>
    </source>
</evidence>
<accession>A0A9K3PXX6</accession>
<dbReference type="PANTHER" id="PTHR28580">
    <property type="entry name" value="GENERAL TRANSCRIPTION FACTOR IIH SUBUNIT 5"/>
    <property type="match status" value="1"/>
</dbReference>
<keyword evidence="1" id="KW-0804">Transcription</keyword>
<comment type="subcellular location">
    <subcellularLocation>
        <location evidence="1">Nucleus</location>
    </subcellularLocation>
</comment>
<keyword evidence="1" id="KW-0227">DNA damage</keyword>
<dbReference type="AlphaFoldDB" id="A0A9K3PXX6"/>